<dbReference type="EMBL" id="LTBA01000075">
    <property type="protein sequence ID" value="KYH30458.1"/>
    <property type="molecule type" value="Genomic_DNA"/>
</dbReference>
<accession>A0A151AS31</accession>
<gene>
    <name evidence="3" type="ORF">CLTEP_26510</name>
</gene>
<feature type="coiled-coil region" evidence="1">
    <location>
        <begin position="230"/>
        <end position="291"/>
    </location>
</feature>
<dbReference type="Proteomes" id="UP000075531">
    <property type="component" value="Unassembled WGS sequence"/>
</dbReference>
<keyword evidence="2" id="KW-1133">Transmembrane helix</keyword>
<comment type="caution">
    <text evidence="3">The sequence shown here is derived from an EMBL/GenBank/DDBJ whole genome shotgun (WGS) entry which is preliminary data.</text>
</comment>
<keyword evidence="1" id="KW-0175">Coiled coil</keyword>
<dbReference type="AlphaFoldDB" id="A0A151AS31"/>
<dbReference type="STRING" id="1121338.CLTEP_26510"/>
<name>A0A151AS31_9CLOT</name>
<feature type="transmembrane region" description="Helical" evidence="2">
    <location>
        <begin position="91"/>
        <end position="110"/>
    </location>
</feature>
<dbReference type="PATRIC" id="fig|1121338.3.peg.2759"/>
<feature type="transmembrane region" description="Helical" evidence="2">
    <location>
        <begin position="193"/>
        <end position="214"/>
    </location>
</feature>
<feature type="transmembrane region" description="Helical" evidence="2">
    <location>
        <begin position="116"/>
        <end position="136"/>
    </location>
</feature>
<dbReference type="OrthoDB" id="1950427at2"/>
<keyword evidence="4" id="KW-1185">Reference proteome</keyword>
<sequence>MNEEEMSWQDKYLSPSIEREKFKFSKLKRMFFDFKEIFIHAISFHKGPQYPPNELPDFESQDTEMIFMTCKQFYDDANNRIGNLEDKALKLLSYITALFAFISFAFINTNSIGTKILLLVSIIFLILSIIISFRCVNVKGRQSLFLPSVYDFSNNNASDNFDKRVIAKKMLNSAIFNQNVADNTADILKAARYTLTIAITVCIMGFLVGINGYFSDNGPKEIKIDNSINLNKIEETLDKNNLLLEKITDNIKSLDNKDNLYLEIEQLNNELENLKTDFKEVLKNLEELKVKENTTTINNEKENKKLESNSK</sequence>
<evidence type="ECO:0000313" key="4">
    <source>
        <dbReference type="Proteomes" id="UP000075531"/>
    </source>
</evidence>
<reference evidence="3 4" key="1">
    <citation type="submission" date="2016-02" db="EMBL/GenBank/DDBJ databases">
        <title>Genome sequence of Clostridium tepidiprofundi DSM 19306.</title>
        <authorList>
            <person name="Poehlein A."/>
            <person name="Daniel R."/>
        </authorList>
    </citation>
    <scope>NUCLEOTIDE SEQUENCE [LARGE SCALE GENOMIC DNA]</scope>
    <source>
        <strain evidence="3 4">DSM 19306</strain>
    </source>
</reference>
<organism evidence="3 4">
    <name type="scientific">Clostridium tepidiprofundi DSM 19306</name>
    <dbReference type="NCBI Taxonomy" id="1121338"/>
    <lineage>
        <taxon>Bacteria</taxon>
        <taxon>Bacillati</taxon>
        <taxon>Bacillota</taxon>
        <taxon>Clostridia</taxon>
        <taxon>Eubacteriales</taxon>
        <taxon>Clostridiaceae</taxon>
        <taxon>Clostridium</taxon>
    </lineage>
</organism>
<dbReference type="RefSeq" id="WP_066827425.1">
    <property type="nucleotide sequence ID" value="NZ_LTBA01000075.1"/>
</dbReference>
<evidence type="ECO:0000313" key="3">
    <source>
        <dbReference type="EMBL" id="KYH30458.1"/>
    </source>
</evidence>
<evidence type="ECO:0000256" key="2">
    <source>
        <dbReference type="SAM" id="Phobius"/>
    </source>
</evidence>
<keyword evidence="2" id="KW-0812">Transmembrane</keyword>
<protein>
    <submittedName>
        <fullName evidence="3">Uncharacterized protein</fullName>
    </submittedName>
</protein>
<evidence type="ECO:0000256" key="1">
    <source>
        <dbReference type="SAM" id="Coils"/>
    </source>
</evidence>
<proteinExistence type="predicted"/>
<keyword evidence="2" id="KW-0472">Membrane</keyword>